<evidence type="ECO:0000259" key="4">
    <source>
        <dbReference type="PROSITE" id="PS50118"/>
    </source>
</evidence>
<gene>
    <name evidence="5" type="primary">sexM</name>
</gene>
<dbReference type="InterPro" id="IPR009071">
    <property type="entry name" value="HMG_box_dom"/>
</dbReference>
<dbReference type="Pfam" id="PF00505">
    <property type="entry name" value="HMG_box"/>
    <property type="match status" value="1"/>
</dbReference>
<reference evidence="5" key="1">
    <citation type="journal article" date="2016" name="Endocyt. Cell Res.">
        <title>Sex loci of homothallic and heterothallic Mucorales.</title>
        <authorList>
            <person name="Schulz E."/>
            <person name="Wetzel J."/>
            <person name="Burmester A."/>
            <person name="Ellenberger S."/>
            <person name="Siegmund L."/>
            <person name="Wostemeyer J."/>
        </authorList>
    </citation>
    <scope>NUCLEOTIDE SEQUENCE</scope>
    <source>
        <strain evidence="5">ATCC 11077</strain>
    </source>
</reference>
<dbReference type="PANTHER" id="PTHR10270:SF161">
    <property type="entry name" value="SEX-DETERMINING REGION Y PROTEIN"/>
    <property type="match status" value="1"/>
</dbReference>
<accession>A0A3G1J4X9</accession>
<evidence type="ECO:0000313" key="5">
    <source>
        <dbReference type="EMBL" id="ASX98562.1"/>
    </source>
</evidence>
<dbReference type="InterPro" id="IPR036910">
    <property type="entry name" value="HMG_box_dom_sf"/>
</dbReference>
<organism evidence="5">
    <name type="scientific">Parasitella parasitica</name>
    <dbReference type="NCBI Taxonomy" id="35722"/>
    <lineage>
        <taxon>Eukaryota</taxon>
        <taxon>Fungi</taxon>
        <taxon>Fungi incertae sedis</taxon>
        <taxon>Mucoromycota</taxon>
        <taxon>Mucoromycotina</taxon>
        <taxon>Mucoromycetes</taxon>
        <taxon>Mucorales</taxon>
        <taxon>Mucorineae</taxon>
        <taxon>Mucoraceae</taxon>
        <taxon>Parasitella</taxon>
    </lineage>
</organism>
<dbReference type="PROSITE" id="PS50118">
    <property type="entry name" value="HMG_BOX_2"/>
    <property type="match status" value="1"/>
</dbReference>
<dbReference type="EMBL" id="KY081664">
    <property type="protein sequence ID" value="ASX98562.1"/>
    <property type="molecule type" value="Genomic_DNA"/>
</dbReference>
<dbReference type="PANTHER" id="PTHR10270">
    <property type="entry name" value="SOX TRANSCRIPTION FACTOR"/>
    <property type="match status" value="1"/>
</dbReference>
<dbReference type="Gene3D" id="1.10.30.10">
    <property type="entry name" value="High mobility group box domain"/>
    <property type="match status" value="1"/>
</dbReference>
<sequence>MKIVITTAEDIISESQKAGASREKIKRPSNSFLCFRTYFNSKFRDVMKQQEKQCDISRMARDAWKLMSEYEKRQWSRVAEEKSIQHKQLHPLYKFNPITKKKRLQRSKSNKLGSQVMNSYTDIDQASSSSSDEIPASHPQIDVTDCMNKIASPVEPFDYIVKELSNPTLPSSSLDESHLIIDGASIDFRTIIDLWINDEK</sequence>
<dbReference type="GO" id="GO:0000978">
    <property type="term" value="F:RNA polymerase II cis-regulatory region sequence-specific DNA binding"/>
    <property type="evidence" value="ECO:0007669"/>
    <property type="project" value="TreeGrafter"/>
</dbReference>
<dbReference type="GO" id="GO:0005634">
    <property type="term" value="C:nucleus"/>
    <property type="evidence" value="ECO:0007669"/>
    <property type="project" value="UniProtKB-UniRule"/>
</dbReference>
<dbReference type="CDD" id="cd01389">
    <property type="entry name" value="HMG-box_ROX1-like"/>
    <property type="match status" value="1"/>
</dbReference>
<proteinExistence type="predicted"/>
<keyword evidence="1 3" id="KW-0238">DNA-binding</keyword>
<dbReference type="SMART" id="SM00398">
    <property type="entry name" value="HMG"/>
    <property type="match status" value="1"/>
</dbReference>
<feature type="DNA-binding region" description="HMG box" evidence="3">
    <location>
        <begin position="25"/>
        <end position="94"/>
    </location>
</feature>
<dbReference type="SUPFAM" id="SSF47095">
    <property type="entry name" value="HMG-box"/>
    <property type="match status" value="1"/>
</dbReference>
<feature type="domain" description="HMG box" evidence="4">
    <location>
        <begin position="25"/>
        <end position="94"/>
    </location>
</feature>
<protein>
    <submittedName>
        <fullName evidence="5">SexM</fullName>
    </submittedName>
</protein>
<evidence type="ECO:0000256" key="3">
    <source>
        <dbReference type="PROSITE-ProRule" id="PRU00267"/>
    </source>
</evidence>
<keyword evidence="2" id="KW-0804">Transcription</keyword>
<dbReference type="GO" id="GO:0001228">
    <property type="term" value="F:DNA-binding transcription activator activity, RNA polymerase II-specific"/>
    <property type="evidence" value="ECO:0007669"/>
    <property type="project" value="TreeGrafter"/>
</dbReference>
<evidence type="ECO:0000256" key="2">
    <source>
        <dbReference type="ARBA" id="ARBA00023163"/>
    </source>
</evidence>
<name>A0A3G1J4X9_9FUNG</name>
<dbReference type="AlphaFoldDB" id="A0A3G1J4X9"/>
<evidence type="ECO:0000256" key="1">
    <source>
        <dbReference type="ARBA" id="ARBA00023125"/>
    </source>
</evidence>
<keyword evidence="3" id="KW-0539">Nucleus</keyword>
<dbReference type="InterPro" id="IPR050140">
    <property type="entry name" value="SRY-related_HMG-box_TF-like"/>
</dbReference>
<dbReference type="GO" id="GO:0030154">
    <property type="term" value="P:cell differentiation"/>
    <property type="evidence" value="ECO:0007669"/>
    <property type="project" value="TreeGrafter"/>
</dbReference>